<evidence type="ECO:0000256" key="11">
    <source>
        <dbReference type="ARBA" id="ARBA00023136"/>
    </source>
</evidence>
<sequence>MLLRFNVFTKISLLVLLLLIPVLSLYTYSNRESVRVIENEIQSGTTNRLSSFAAQVESNIYQLSLYGVSIGQDSSIQEFQRPDFKGQPYERVKLSVAILEKMNLYNAASKWHSTITLYFPRTGDALSTEYYNTITYQESAFTKPFLKSWEYMGDNFVWYATEPTTAMSNPQSARLITKISFPITHLKTMLNENKVNNSGDPFLFNASQGTIQNSSAHESKIAMLSQKLKDSKLGDRGGFRTKLDNTEYYVSYIKSNSLDWYYVDYVPMQQILSPITSSRNLFYTSIAVLLVMSLAVIFIIYRGVQVPLLQLVRGTKRLSSGDFSVRLNHSGNNEFSLLFGRFNIMAQRIQELIENVYEERLRRREATLKHLQSQINPHFLYNCLFYIKNMARMKNEKAVVAMSLNLGEYFRYITRSENDEATIREELSMVTNYLEIQSLRLERMRFTIDVADDILDKTIARLTLQPIVENAIVHGLEPQAENGEIRIRGYADDNGQYRLIVEDSGVGMSDEDMRELQLKLTKPLDDQMGCGTWNVHQRLMYLFGEEAGLSYSASELGGIQTMIAWSDKTSHKTIE</sequence>
<evidence type="ECO:0000256" key="3">
    <source>
        <dbReference type="ARBA" id="ARBA00022553"/>
    </source>
</evidence>
<comment type="subcellular location">
    <subcellularLocation>
        <location evidence="1">Cell membrane</location>
        <topology evidence="1">Multi-pass membrane protein</topology>
    </subcellularLocation>
</comment>
<dbReference type="Pfam" id="PF02518">
    <property type="entry name" value="HATPase_c"/>
    <property type="match status" value="1"/>
</dbReference>
<dbReference type="PANTHER" id="PTHR34220">
    <property type="entry name" value="SENSOR HISTIDINE KINASE YPDA"/>
    <property type="match status" value="1"/>
</dbReference>
<keyword evidence="4" id="KW-0808">Transferase</keyword>
<dbReference type="Pfam" id="PF00672">
    <property type="entry name" value="HAMP"/>
    <property type="match status" value="1"/>
</dbReference>
<comment type="caution">
    <text evidence="14">The sequence shown here is derived from an EMBL/GenBank/DDBJ whole genome shotgun (WGS) entry which is preliminary data.</text>
</comment>
<dbReference type="Gene3D" id="1.10.8.500">
    <property type="entry name" value="HAMP domain in histidine kinase"/>
    <property type="match status" value="1"/>
</dbReference>
<evidence type="ECO:0000256" key="5">
    <source>
        <dbReference type="ARBA" id="ARBA00022692"/>
    </source>
</evidence>
<evidence type="ECO:0000256" key="10">
    <source>
        <dbReference type="ARBA" id="ARBA00023012"/>
    </source>
</evidence>
<dbReference type="Gene3D" id="3.30.450.20">
    <property type="entry name" value="PAS domain"/>
    <property type="match status" value="1"/>
</dbReference>
<dbReference type="InterPro" id="IPR050640">
    <property type="entry name" value="Bact_2-comp_sensor_kinase"/>
</dbReference>
<dbReference type="SUPFAM" id="SSF55874">
    <property type="entry name" value="ATPase domain of HSP90 chaperone/DNA topoisomerase II/histidine kinase"/>
    <property type="match status" value="1"/>
</dbReference>
<keyword evidence="6" id="KW-0547">Nucleotide-binding</keyword>
<keyword evidence="5 12" id="KW-0812">Transmembrane</keyword>
<evidence type="ECO:0000256" key="12">
    <source>
        <dbReference type="SAM" id="Phobius"/>
    </source>
</evidence>
<dbReference type="SMART" id="SM00304">
    <property type="entry name" value="HAMP"/>
    <property type="match status" value="1"/>
</dbReference>
<dbReference type="Proteomes" id="UP001157114">
    <property type="component" value="Unassembled WGS sequence"/>
</dbReference>
<evidence type="ECO:0000313" key="15">
    <source>
        <dbReference type="Proteomes" id="UP001157114"/>
    </source>
</evidence>
<dbReference type="RefSeq" id="WP_284238534.1">
    <property type="nucleotide sequence ID" value="NZ_BSSQ01000009.1"/>
</dbReference>
<dbReference type="PANTHER" id="PTHR34220:SF11">
    <property type="entry name" value="SENSOR PROTEIN KINASE HPTS"/>
    <property type="match status" value="1"/>
</dbReference>
<dbReference type="PROSITE" id="PS50885">
    <property type="entry name" value="HAMP"/>
    <property type="match status" value="1"/>
</dbReference>
<keyword evidence="9 12" id="KW-1133">Transmembrane helix</keyword>
<evidence type="ECO:0000256" key="6">
    <source>
        <dbReference type="ARBA" id="ARBA00022741"/>
    </source>
</evidence>
<keyword evidence="7 14" id="KW-0418">Kinase</keyword>
<name>A0ABQ6GFF0_9BACL</name>
<protein>
    <submittedName>
        <fullName evidence="14">Sensor histidine kinase YesM</fullName>
    </submittedName>
</protein>
<organism evidence="14 15">
    <name type="scientific">Paenibacillus glycanilyticus</name>
    <dbReference type="NCBI Taxonomy" id="126569"/>
    <lineage>
        <taxon>Bacteria</taxon>
        <taxon>Bacillati</taxon>
        <taxon>Bacillota</taxon>
        <taxon>Bacilli</taxon>
        <taxon>Bacillales</taxon>
        <taxon>Paenibacillaceae</taxon>
        <taxon>Paenibacillus</taxon>
    </lineage>
</organism>
<evidence type="ECO:0000256" key="8">
    <source>
        <dbReference type="ARBA" id="ARBA00022840"/>
    </source>
</evidence>
<feature type="domain" description="HAMP" evidence="13">
    <location>
        <begin position="302"/>
        <end position="354"/>
    </location>
</feature>
<keyword evidence="8" id="KW-0067">ATP-binding</keyword>
<evidence type="ECO:0000256" key="9">
    <source>
        <dbReference type="ARBA" id="ARBA00022989"/>
    </source>
</evidence>
<dbReference type="Pfam" id="PF06580">
    <property type="entry name" value="His_kinase"/>
    <property type="match status" value="1"/>
</dbReference>
<dbReference type="GO" id="GO:0016301">
    <property type="term" value="F:kinase activity"/>
    <property type="evidence" value="ECO:0007669"/>
    <property type="project" value="UniProtKB-KW"/>
</dbReference>
<dbReference type="InterPro" id="IPR003660">
    <property type="entry name" value="HAMP_dom"/>
</dbReference>
<dbReference type="SUPFAM" id="SSF158472">
    <property type="entry name" value="HAMP domain-like"/>
    <property type="match status" value="1"/>
</dbReference>
<proteinExistence type="predicted"/>
<keyword evidence="3" id="KW-0597">Phosphoprotein</keyword>
<evidence type="ECO:0000256" key="4">
    <source>
        <dbReference type="ARBA" id="ARBA00022679"/>
    </source>
</evidence>
<dbReference type="Gene3D" id="3.30.565.10">
    <property type="entry name" value="Histidine kinase-like ATPase, C-terminal domain"/>
    <property type="match status" value="1"/>
</dbReference>
<keyword evidence="11 12" id="KW-0472">Membrane</keyword>
<accession>A0ABQ6GFF0</accession>
<evidence type="ECO:0000256" key="7">
    <source>
        <dbReference type="ARBA" id="ARBA00022777"/>
    </source>
</evidence>
<evidence type="ECO:0000256" key="1">
    <source>
        <dbReference type="ARBA" id="ARBA00004651"/>
    </source>
</evidence>
<dbReference type="CDD" id="cd06225">
    <property type="entry name" value="HAMP"/>
    <property type="match status" value="1"/>
</dbReference>
<dbReference type="InterPro" id="IPR003594">
    <property type="entry name" value="HATPase_dom"/>
</dbReference>
<dbReference type="InterPro" id="IPR010559">
    <property type="entry name" value="Sig_transdc_His_kin_internal"/>
</dbReference>
<keyword evidence="2" id="KW-1003">Cell membrane</keyword>
<keyword evidence="15" id="KW-1185">Reference proteome</keyword>
<evidence type="ECO:0000256" key="2">
    <source>
        <dbReference type="ARBA" id="ARBA00022475"/>
    </source>
</evidence>
<dbReference type="EMBL" id="BSSQ01000009">
    <property type="protein sequence ID" value="GLX67777.1"/>
    <property type="molecule type" value="Genomic_DNA"/>
</dbReference>
<dbReference type="InterPro" id="IPR036890">
    <property type="entry name" value="HATPase_C_sf"/>
</dbReference>
<keyword evidence="10" id="KW-0902">Two-component regulatory system</keyword>
<feature type="transmembrane region" description="Helical" evidence="12">
    <location>
        <begin position="281"/>
        <end position="301"/>
    </location>
</feature>
<reference evidence="14 15" key="1">
    <citation type="submission" date="2023-03" db="EMBL/GenBank/DDBJ databases">
        <title>Draft genome sequence of the bacteria which degrade cell wall of Tricholomamatutake.</title>
        <authorList>
            <person name="Konishi Y."/>
            <person name="Fukuta Y."/>
            <person name="Shirasaka N."/>
        </authorList>
    </citation>
    <scope>NUCLEOTIDE SEQUENCE [LARGE SCALE GENOMIC DNA]</scope>
    <source>
        <strain evidence="15">mu1</strain>
    </source>
</reference>
<evidence type="ECO:0000313" key="14">
    <source>
        <dbReference type="EMBL" id="GLX67777.1"/>
    </source>
</evidence>
<gene>
    <name evidence="14" type="primary">yesM_6</name>
    <name evidence="14" type="ORF">MU1_21220</name>
</gene>
<evidence type="ECO:0000259" key="13">
    <source>
        <dbReference type="PROSITE" id="PS50885"/>
    </source>
</evidence>